<sequence length="599" mass="65031">MDHSRPLARRVAAACLAATAAAVAATVAAPAPAGANFASPADAAFNVYAHHPLWRGAGAPRPPPALVRYYGVKVEASRPGRRYTRSSRYLPGGSRFLRASDTFPNPVLGGDAAGGFAGWDLLRLPYYGLDVYDWAEVALHRDARLCLALGDRVEPWLRVAGYERAGVAVLPAGAGVTIDGGPPPNKVGLFCKDVSAGVLTLPRATLLGIAGPFGYDVILAEKGGRWPQRPPPPPGVGTIYPNTRCPDRLHELWRTGSHDSTDGDTSWKTWRTWHPQVDPIYWCYYGHDHGTAPQFQSVPPRFGYTAWKNGRQDESHIGFKGYGFWSGPDKYYITSHIDTTLVRRVRERFHTVTLAATSASGEIVADLSCKGDFGFTFALAANFRTNPTNILTVGGTSQQRLYNEVAKTPFERRPKNAKRVNVWSGGPDTDRSVDLTDLPRGRYEVWEGGLGLCARSVHKRGMTVDIKDSLTACPTRECPVSAPLTRLAPVVDVSQGVFTPNRALRRDALFDSVSISRGQCSLAGDTGGSSVFYTDPFCKEVRSGPGPNSVRQVLKPGWKGFLGGKYGSVESWYGMYQQVAAGDEDGGFENIELGVSEWN</sequence>
<proteinExistence type="predicted"/>
<protein>
    <submittedName>
        <fullName evidence="1">Uncharacterized protein</fullName>
    </submittedName>
</protein>
<reference evidence="1" key="1">
    <citation type="submission" date="2019-11" db="EMBL/GenBank/DDBJ databases">
        <title>Nori genome reveals adaptations in red seaweeds to the harsh intertidal environment.</title>
        <authorList>
            <person name="Wang D."/>
            <person name="Mao Y."/>
        </authorList>
    </citation>
    <scope>NUCLEOTIDE SEQUENCE</scope>
    <source>
        <tissue evidence="1">Gametophyte</tissue>
    </source>
</reference>
<dbReference type="EMBL" id="CM020618">
    <property type="protein sequence ID" value="KAK1858140.1"/>
    <property type="molecule type" value="Genomic_DNA"/>
</dbReference>
<name>A0ACC3BK63_PYRYE</name>
<evidence type="ECO:0000313" key="2">
    <source>
        <dbReference type="Proteomes" id="UP000798662"/>
    </source>
</evidence>
<accession>A0ACC3BK63</accession>
<evidence type="ECO:0000313" key="1">
    <source>
        <dbReference type="EMBL" id="KAK1858140.1"/>
    </source>
</evidence>
<comment type="caution">
    <text evidence="1">The sequence shown here is derived from an EMBL/GenBank/DDBJ whole genome shotgun (WGS) entry which is preliminary data.</text>
</comment>
<gene>
    <name evidence="1" type="ORF">I4F81_000751</name>
</gene>
<keyword evidence="2" id="KW-1185">Reference proteome</keyword>
<organism evidence="1 2">
    <name type="scientific">Pyropia yezoensis</name>
    <name type="common">Susabi-nori</name>
    <name type="synonym">Porphyra yezoensis</name>
    <dbReference type="NCBI Taxonomy" id="2788"/>
    <lineage>
        <taxon>Eukaryota</taxon>
        <taxon>Rhodophyta</taxon>
        <taxon>Bangiophyceae</taxon>
        <taxon>Bangiales</taxon>
        <taxon>Bangiaceae</taxon>
        <taxon>Pyropia</taxon>
    </lineage>
</organism>
<dbReference type="Proteomes" id="UP000798662">
    <property type="component" value="Chromosome 1"/>
</dbReference>